<evidence type="ECO:0000313" key="4">
    <source>
        <dbReference type="Proteomes" id="UP000648663"/>
    </source>
</evidence>
<protein>
    <submittedName>
        <fullName evidence="2">Uncharacterized protein</fullName>
    </submittedName>
</protein>
<evidence type="ECO:0000313" key="1">
    <source>
        <dbReference type="EMBL" id="GGL76716.1"/>
    </source>
</evidence>
<dbReference type="Proteomes" id="UP000648663">
    <property type="component" value="Unassembled WGS sequence"/>
</dbReference>
<reference evidence="2 3" key="3">
    <citation type="submission" date="2020-02" db="EMBL/GenBank/DDBJ databases">
        <title>Sequencing the genomes of 1000 actinobacteria strains.</title>
        <authorList>
            <person name="Klenk H.-P."/>
        </authorList>
    </citation>
    <scope>NUCLEOTIDE SEQUENCE [LARGE SCALE GENOMIC DNA]</scope>
    <source>
        <strain evidence="2 3">DSM 45201</strain>
    </source>
</reference>
<accession>A0A846M3X9</accession>
<sequence length="74" mass="8232">MRGRRWPDLTPAQRTTLLVLGPVQLSPAATARADLAARPAEEVDGSRARWAAVIAVNWSGPLAWSRWGRRTTRR</sequence>
<proteinExistence type="predicted"/>
<dbReference type="AlphaFoldDB" id="A0A846M3X9"/>
<dbReference type="EMBL" id="JAAMPA010000002">
    <property type="protein sequence ID" value="NIH69200.1"/>
    <property type="molecule type" value="Genomic_DNA"/>
</dbReference>
<reference evidence="1" key="4">
    <citation type="submission" date="2024-05" db="EMBL/GenBank/DDBJ databases">
        <authorList>
            <person name="Sun Q."/>
            <person name="Zhou Y."/>
        </authorList>
    </citation>
    <scope>NUCLEOTIDE SEQUENCE</scope>
    <source>
        <strain evidence="1">CGMCC 4.5581</strain>
    </source>
</reference>
<dbReference type="EMBL" id="BMMI01000007">
    <property type="protein sequence ID" value="GGL76716.1"/>
    <property type="molecule type" value="Genomic_DNA"/>
</dbReference>
<organism evidence="2 3">
    <name type="scientific">Modestobacter marinus</name>
    <dbReference type="NCBI Taxonomy" id="477641"/>
    <lineage>
        <taxon>Bacteria</taxon>
        <taxon>Bacillati</taxon>
        <taxon>Actinomycetota</taxon>
        <taxon>Actinomycetes</taxon>
        <taxon>Geodermatophilales</taxon>
        <taxon>Geodermatophilaceae</taxon>
        <taxon>Modestobacter</taxon>
    </lineage>
</organism>
<gene>
    <name evidence="2" type="ORF">FB380_003688</name>
    <name evidence="1" type="ORF">GCM10011589_36000</name>
</gene>
<evidence type="ECO:0000313" key="3">
    <source>
        <dbReference type="Proteomes" id="UP000552836"/>
    </source>
</evidence>
<reference evidence="4" key="2">
    <citation type="journal article" date="2019" name="Int. J. Syst. Evol. Microbiol.">
        <title>The Global Catalogue of Microorganisms (GCM) 10K type strain sequencing project: providing services to taxonomists for standard genome sequencing and annotation.</title>
        <authorList>
            <consortium name="The Broad Institute Genomics Platform"/>
            <consortium name="The Broad Institute Genome Sequencing Center for Infectious Disease"/>
            <person name="Wu L."/>
            <person name="Ma J."/>
        </authorList>
    </citation>
    <scope>NUCLEOTIDE SEQUENCE [LARGE SCALE GENOMIC DNA]</scope>
    <source>
        <strain evidence="4">CGMCC 4.5581</strain>
    </source>
</reference>
<reference evidence="1" key="1">
    <citation type="journal article" date="2014" name="Int. J. Syst. Evol. Microbiol.">
        <title>Complete genome of a new Firmicutes species belonging to the dominant human colonic microbiota ('Ruminococcus bicirculans') reveals two chromosomes and a selective capacity to utilize plant glucans.</title>
        <authorList>
            <consortium name="NISC Comparative Sequencing Program"/>
            <person name="Wegmann U."/>
            <person name="Louis P."/>
            <person name="Goesmann A."/>
            <person name="Henrissat B."/>
            <person name="Duncan S.H."/>
            <person name="Flint H.J."/>
        </authorList>
    </citation>
    <scope>NUCLEOTIDE SEQUENCE</scope>
    <source>
        <strain evidence="1">CGMCC 4.5581</strain>
    </source>
</reference>
<name>A0A846M3X9_9ACTN</name>
<dbReference type="Proteomes" id="UP000552836">
    <property type="component" value="Unassembled WGS sequence"/>
</dbReference>
<evidence type="ECO:0000313" key="2">
    <source>
        <dbReference type="EMBL" id="NIH69200.1"/>
    </source>
</evidence>
<dbReference type="RefSeq" id="WP_166756760.1">
    <property type="nucleotide sequence ID" value="NZ_BAABJU010000003.1"/>
</dbReference>
<comment type="caution">
    <text evidence="2">The sequence shown here is derived from an EMBL/GenBank/DDBJ whole genome shotgun (WGS) entry which is preliminary data.</text>
</comment>
<keyword evidence="4" id="KW-1185">Reference proteome</keyword>